<reference evidence="2 3" key="1">
    <citation type="submission" date="2023-02" db="EMBL/GenBank/DDBJ databases">
        <authorList>
            <person name="Mo P."/>
        </authorList>
    </citation>
    <scope>NUCLEOTIDE SEQUENCE [LARGE SCALE GENOMIC DNA]</scope>
    <source>
        <strain evidence="2 3">HUAS 3</strain>
    </source>
</reference>
<keyword evidence="1" id="KW-1133">Transmembrane helix</keyword>
<dbReference type="RefSeq" id="WP_275033960.1">
    <property type="nucleotide sequence ID" value="NZ_CP118615.1"/>
</dbReference>
<sequence>MFSLAAVVLIVGVTLQLRGLQDAANVAQLVSVVLAVPPLVVPLVVWLRTSRSEQRNLRGSGPEAPATDETSPLRVAAEVKDVEELARRDDGRLLPISGHSLRIIVESTDGTVVLKGLRPVVVSRDRVDATRIPKPTLGIVEPRRFTMHLDADPPRVHPQRAGVDFPFSVSPSDPEVIDVTVELRRDQVSWYLLLDWTRHGRSGTYRIMAAGQPFRTIGRNGLREVIR</sequence>
<proteinExistence type="predicted"/>
<keyword evidence="1" id="KW-0472">Membrane</keyword>
<dbReference type="EMBL" id="CP118615">
    <property type="protein sequence ID" value="WDZ87075.1"/>
    <property type="molecule type" value="Genomic_DNA"/>
</dbReference>
<keyword evidence="1" id="KW-0812">Transmembrane</keyword>
<keyword evidence="3" id="KW-1185">Reference proteome</keyword>
<accession>A0ABY7ZVY4</accession>
<name>A0ABY7ZVY4_9ACTN</name>
<evidence type="ECO:0000313" key="2">
    <source>
        <dbReference type="EMBL" id="WDZ87075.1"/>
    </source>
</evidence>
<dbReference type="Proteomes" id="UP001219605">
    <property type="component" value="Chromosome"/>
</dbReference>
<evidence type="ECO:0000313" key="3">
    <source>
        <dbReference type="Proteomes" id="UP001219605"/>
    </source>
</evidence>
<evidence type="ECO:0000256" key="1">
    <source>
        <dbReference type="SAM" id="Phobius"/>
    </source>
</evidence>
<feature type="transmembrane region" description="Helical" evidence="1">
    <location>
        <begin position="29"/>
        <end position="47"/>
    </location>
</feature>
<gene>
    <name evidence="2" type="ORF">PVK37_12045</name>
</gene>
<protein>
    <submittedName>
        <fullName evidence="2">Uncharacterized protein</fullName>
    </submittedName>
</protein>
<organism evidence="2 3">
    <name type="scientific">Micromonospora cathayae</name>
    <dbReference type="NCBI Taxonomy" id="3028804"/>
    <lineage>
        <taxon>Bacteria</taxon>
        <taxon>Bacillati</taxon>
        <taxon>Actinomycetota</taxon>
        <taxon>Actinomycetes</taxon>
        <taxon>Micromonosporales</taxon>
        <taxon>Micromonosporaceae</taxon>
        <taxon>Micromonospora</taxon>
    </lineage>
</organism>